<evidence type="ECO:0000313" key="2">
    <source>
        <dbReference type="Proteomes" id="UP000030661"/>
    </source>
</evidence>
<keyword evidence="2" id="KW-1185">Reference proteome</keyword>
<reference evidence="1" key="1">
    <citation type="journal article" date="2015" name="PeerJ">
        <title>First genomic representation of candidate bacterial phylum KSB3 points to enhanced environmental sensing as a trigger of wastewater bulking.</title>
        <authorList>
            <person name="Sekiguchi Y."/>
            <person name="Ohashi A."/>
            <person name="Parks D.H."/>
            <person name="Yamauchi T."/>
            <person name="Tyson G.W."/>
            <person name="Hugenholtz P."/>
        </authorList>
    </citation>
    <scope>NUCLEOTIDE SEQUENCE [LARGE SCALE GENOMIC DNA]</scope>
</reference>
<organism evidence="1">
    <name type="scientific">Vecturithrix granuli</name>
    <dbReference type="NCBI Taxonomy" id="1499967"/>
    <lineage>
        <taxon>Bacteria</taxon>
        <taxon>Candidatus Moduliflexota</taxon>
        <taxon>Candidatus Vecturitrichia</taxon>
        <taxon>Candidatus Vecturitrichales</taxon>
        <taxon>Candidatus Vecturitrichaceae</taxon>
        <taxon>Candidatus Vecturithrix</taxon>
    </lineage>
</organism>
<gene>
    <name evidence="1" type="ORF">U27_01447</name>
</gene>
<sequence length="131" mass="14651">MRGKKRCRENPNKTLEGIKTNDIVPSSWAEQYGENPNKTLEGIKTCISVLGSAISYSCVKTLIKPWKGLKHKKMTYGEYCLFGENPNKTLEGIKTSALGHNHDSDYAGENPNKTLEGIKTCNRPLYRLAFA</sequence>
<dbReference type="AlphaFoldDB" id="A0A081CAE1"/>
<evidence type="ECO:0000313" key="1">
    <source>
        <dbReference type="EMBL" id="GAK61546.1"/>
    </source>
</evidence>
<proteinExistence type="predicted"/>
<dbReference type="HOGENOM" id="CLU_145234_0_0_0"/>
<name>A0A081CAE1_VECG1</name>
<dbReference type="EMBL" id="DF820480">
    <property type="protein sequence ID" value="GAK61546.1"/>
    <property type="molecule type" value="Genomic_DNA"/>
</dbReference>
<accession>A0A081CAE1</accession>
<protein>
    <submittedName>
        <fullName evidence="1">Uncharacterized protein</fullName>
    </submittedName>
</protein>
<dbReference type="Proteomes" id="UP000030661">
    <property type="component" value="Unassembled WGS sequence"/>
</dbReference>